<sequence>MKPIYILNLFKSMVVIIFAMFAMYVKAETKTYSTTVTVNVSQPTCSISAPSSVQLGTLTPGMKISWLPDVSITVDCAGSSIKHAVYMMSANTLSSGNDGILLKQNNSNTGILLKLEGENGNSKFTTNEQSPYYIHEGLTGKMYKTKILVDVPDNATAGSVSGTVVFKLAYPA</sequence>
<gene>
    <name evidence="4" type="ORF">D3L55_22325</name>
    <name evidence="3" type="ORF">D8U03_23085</name>
</gene>
<dbReference type="GO" id="GO:0007155">
    <property type="term" value="P:cell adhesion"/>
    <property type="evidence" value="ECO:0007669"/>
    <property type="project" value="InterPro"/>
</dbReference>
<evidence type="ECO:0000313" key="3">
    <source>
        <dbReference type="EMBL" id="EAN1687502.1"/>
    </source>
</evidence>
<feature type="transmembrane region" description="Helical" evidence="1">
    <location>
        <begin position="6"/>
        <end position="25"/>
    </location>
</feature>
<protein>
    <submittedName>
        <fullName evidence="3">Type 1 fimbrial protein</fullName>
    </submittedName>
</protein>
<dbReference type="InterPro" id="IPR036937">
    <property type="entry name" value="Adhesion_dom_fimbrial_sf"/>
</dbReference>
<feature type="domain" description="Fimbrial-type adhesion" evidence="2">
    <location>
        <begin position="37"/>
        <end position="170"/>
    </location>
</feature>
<name>A0A5Y7K3Q6_SALER</name>
<comment type="caution">
    <text evidence="3">The sequence shown here is derived from an EMBL/GenBank/DDBJ whole genome shotgun (WGS) entry which is preliminary data.</text>
</comment>
<proteinExistence type="predicted"/>
<reference evidence="3" key="1">
    <citation type="submission" date="2018-10" db="EMBL/GenBank/DDBJ databases">
        <authorList>
            <consortium name="PulseNet: The National Subtyping Network for Foodborne Disease Surveillance"/>
            <person name="Tarr C.L."/>
            <person name="Trees E."/>
            <person name="Katz L.S."/>
            <person name="Carleton-Romer H.A."/>
            <person name="Stroika S."/>
            <person name="Kucerova Z."/>
            <person name="Roache K.F."/>
            <person name="Sabol A.L."/>
            <person name="Besser J."/>
            <person name="Gerner-Smidt P."/>
        </authorList>
    </citation>
    <scope>NUCLEOTIDE SEQUENCE</scope>
    <source>
        <strain evidence="4">PNUSAS052102</strain>
        <strain evidence="3">PNUSAS056402</strain>
    </source>
</reference>
<organism evidence="3">
    <name type="scientific">Salmonella enterica</name>
    <name type="common">Salmonella choleraesuis</name>
    <dbReference type="NCBI Taxonomy" id="28901"/>
    <lineage>
        <taxon>Bacteria</taxon>
        <taxon>Pseudomonadati</taxon>
        <taxon>Pseudomonadota</taxon>
        <taxon>Gammaproteobacteria</taxon>
        <taxon>Enterobacterales</taxon>
        <taxon>Enterobacteriaceae</taxon>
        <taxon>Salmonella</taxon>
    </lineage>
</organism>
<dbReference type="Pfam" id="PF00419">
    <property type="entry name" value="Fimbrial"/>
    <property type="match status" value="1"/>
</dbReference>
<dbReference type="InterPro" id="IPR000259">
    <property type="entry name" value="Adhesion_dom_fimbrial"/>
</dbReference>
<evidence type="ECO:0000259" key="2">
    <source>
        <dbReference type="Pfam" id="PF00419"/>
    </source>
</evidence>
<evidence type="ECO:0000256" key="1">
    <source>
        <dbReference type="SAM" id="Phobius"/>
    </source>
</evidence>
<keyword evidence="1" id="KW-1133">Transmembrane helix</keyword>
<evidence type="ECO:0000313" key="4">
    <source>
        <dbReference type="EMBL" id="EBN9459720.1"/>
    </source>
</evidence>
<dbReference type="EMBL" id="AAGHHI010000092">
    <property type="protein sequence ID" value="EBN9459720.1"/>
    <property type="molecule type" value="Genomic_DNA"/>
</dbReference>
<dbReference type="GO" id="GO:0009289">
    <property type="term" value="C:pilus"/>
    <property type="evidence" value="ECO:0007669"/>
    <property type="project" value="InterPro"/>
</dbReference>
<accession>A0A5Y7K3Q6</accession>
<keyword evidence="1" id="KW-0472">Membrane</keyword>
<dbReference type="SUPFAM" id="SSF49401">
    <property type="entry name" value="Bacterial adhesins"/>
    <property type="match status" value="1"/>
</dbReference>
<dbReference type="Gene3D" id="2.60.40.1090">
    <property type="entry name" value="Fimbrial-type adhesion domain"/>
    <property type="match status" value="1"/>
</dbReference>
<dbReference type="InterPro" id="IPR008966">
    <property type="entry name" value="Adhesion_dom_sf"/>
</dbReference>
<keyword evidence="1" id="KW-0812">Transmembrane</keyword>
<dbReference type="EMBL" id="AACXGU010000104">
    <property type="protein sequence ID" value="EAN1687502.1"/>
    <property type="molecule type" value="Genomic_DNA"/>
</dbReference>
<dbReference type="AlphaFoldDB" id="A0A5Y7K3Q6"/>